<gene>
    <name evidence="9" type="ORF">SAMN02745975_03328</name>
</gene>
<dbReference type="PANTHER" id="PTHR21716:SF53">
    <property type="entry name" value="PERMEASE PERM-RELATED"/>
    <property type="match status" value="1"/>
</dbReference>
<dbReference type="Pfam" id="PF01594">
    <property type="entry name" value="AI-2E_transport"/>
    <property type="match status" value="1"/>
</dbReference>
<protein>
    <submittedName>
        <fullName evidence="9">Predicted PurR-regulated permease PerM</fullName>
    </submittedName>
</protein>
<evidence type="ECO:0000256" key="3">
    <source>
        <dbReference type="ARBA" id="ARBA00022448"/>
    </source>
</evidence>
<evidence type="ECO:0000256" key="6">
    <source>
        <dbReference type="ARBA" id="ARBA00022989"/>
    </source>
</evidence>
<dbReference type="STRING" id="1121919.SAMN02745975_03328"/>
<comment type="subcellular location">
    <subcellularLocation>
        <location evidence="1">Cell membrane</location>
        <topology evidence="1">Multi-pass membrane protein</topology>
    </subcellularLocation>
</comment>
<evidence type="ECO:0000256" key="1">
    <source>
        <dbReference type="ARBA" id="ARBA00004651"/>
    </source>
</evidence>
<feature type="transmembrane region" description="Helical" evidence="8">
    <location>
        <begin position="91"/>
        <end position="113"/>
    </location>
</feature>
<evidence type="ECO:0000256" key="4">
    <source>
        <dbReference type="ARBA" id="ARBA00022475"/>
    </source>
</evidence>
<evidence type="ECO:0000256" key="7">
    <source>
        <dbReference type="ARBA" id="ARBA00023136"/>
    </source>
</evidence>
<feature type="transmembrane region" description="Helical" evidence="8">
    <location>
        <begin position="309"/>
        <end position="328"/>
    </location>
</feature>
<keyword evidence="5 8" id="KW-0812">Transmembrane</keyword>
<feature type="transmembrane region" description="Helical" evidence="8">
    <location>
        <begin position="12"/>
        <end position="30"/>
    </location>
</feature>
<reference evidence="10" key="1">
    <citation type="submission" date="2016-11" db="EMBL/GenBank/DDBJ databases">
        <authorList>
            <person name="Varghese N."/>
            <person name="Submissions S."/>
        </authorList>
    </citation>
    <scope>NUCLEOTIDE SEQUENCE [LARGE SCALE GENOMIC DNA]</scope>
    <source>
        <strain evidence="10">DSM 17957</strain>
    </source>
</reference>
<dbReference type="PANTHER" id="PTHR21716">
    <property type="entry name" value="TRANSMEMBRANE PROTEIN"/>
    <property type="match status" value="1"/>
</dbReference>
<dbReference type="AlphaFoldDB" id="A0A1M6NL18"/>
<comment type="similarity">
    <text evidence="2">Belongs to the autoinducer-2 exporter (AI-2E) (TC 2.A.86) family.</text>
</comment>
<keyword evidence="6 8" id="KW-1133">Transmembrane helix</keyword>
<organism evidence="9 10">
    <name type="scientific">Geosporobacter subterraneus DSM 17957</name>
    <dbReference type="NCBI Taxonomy" id="1121919"/>
    <lineage>
        <taxon>Bacteria</taxon>
        <taxon>Bacillati</taxon>
        <taxon>Bacillota</taxon>
        <taxon>Clostridia</taxon>
        <taxon>Peptostreptococcales</taxon>
        <taxon>Thermotaleaceae</taxon>
        <taxon>Geosporobacter</taxon>
    </lineage>
</organism>
<feature type="transmembrane region" description="Helical" evidence="8">
    <location>
        <begin position="179"/>
        <end position="205"/>
    </location>
</feature>
<dbReference type="Proteomes" id="UP000184536">
    <property type="component" value="Unassembled WGS sequence"/>
</dbReference>
<evidence type="ECO:0000256" key="2">
    <source>
        <dbReference type="ARBA" id="ARBA00009773"/>
    </source>
</evidence>
<evidence type="ECO:0000256" key="8">
    <source>
        <dbReference type="SAM" id="Phobius"/>
    </source>
</evidence>
<dbReference type="OrthoDB" id="9793390at2"/>
<keyword evidence="7 8" id="KW-0472">Membrane</keyword>
<feature type="transmembrane region" description="Helical" evidence="8">
    <location>
        <begin position="340"/>
        <end position="368"/>
    </location>
</feature>
<accession>A0A1M6NL18</accession>
<name>A0A1M6NL18_9FIRM</name>
<evidence type="ECO:0000313" key="10">
    <source>
        <dbReference type="Proteomes" id="UP000184536"/>
    </source>
</evidence>
<keyword evidence="3" id="KW-0813">Transport</keyword>
<dbReference type="EMBL" id="FQZV01000056">
    <property type="protein sequence ID" value="SHJ96390.1"/>
    <property type="molecule type" value="Genomic_DNA"/>
</dbReference>
<keyword evidence="4" id="KW-1003">Cell membrane</keyword>
<dbReference type="GO" id="GO:0005886">
    <property type="term" value="C:plasma membrane"/>
    <property type="evidence" value="ECO:0007669"/>
    <property type="project" value="UniProtKB-SubCell"/>
</dbReference>
<keyword evidence="10" id="KW-1185">Reference proteome</keyword>
<evidence type="ECO:0000313" key="9">
    <source>
        <dbReference type="EMBL" id="SHJ96390.1"/>
    </source>
</evidence>
<evidence type="ECO:0000256" key="5">
    <source>
        <dbReference type="ARBA" id="ARBA00022692"/>
    </source>
</evidence>
<dbReference type="InterPro" id="IPR002549">
    <property type="entry name" value="AI-2E-like"/>
</dbReference>
<dbReference type="GO" id="GO:0055085">
    <property type="term" value="P:transmembrane transport"/>
    <property type="evidence" value="ECO:0007669"/>
    <property type="project" value="TreeGrafter"/>
</dbReference>
<feature type="transmembrane region" description="Helical" evidence="8">
    <location>
        <begin position="253"/>
        <end position="278"/>
    </location>
</feature>
<feature type="transmembrane region" description="Helical" evidence="8">
    <location>
        <begin position="50"/>
        <end position="71"/>
    </location>
</feature>
<proteinExistence type="inferred from homology"/>
<dbReference type="RefSeq" id="WP_110942333.1">
    <property type="nucleotide sequence ID" value="NZ_FQZV01000056.1"/>
</dbReference>
<sequence length="395" mass="45043">MNMQQYKRYVKNSLQLLFVIFAAILFYKFIDNLGTIYQSFGERMSAIRRVLNPFIIGIFIAYLLNPIVKWFERKIYGPILKEGKVIKYNRLISTITVYIILITLISLTITHVVPGILLNIMDLIAKLPAFIYNNESRILEWVNQVYANDVYNIVGAIEDNINSIFNRLAVILQNSLNNIVASIVTFTSSILTLFLALMISFYFLIDKDSLMSGTEKFLRALFEDKHIDRLVQFLKEADEIFVKFIVGKSIDSFIIGCICYVGLLFIKSRYAVLISIIVGITNMIPYFGPLIGVPIAFLIASLNNPIKALWIALFIFILQQFDGMVLGPKILGDSVGVRPLWIIFSIILGGYVYGVLGMFLGVPVIAIAKITIERIIERRLEEKKRKLENDDVYSK</sequence>